<dbReference type="PROSITE" id="PS50003">
    <property type="entry name" value="PH_DOMAIN"/>
    <property type="match status" value="1"/>
</dbReference>
<dbReference type="InterPro" id="IPR008266">
    <property type="entry name" value="Tyr_kinase_AS"/>
</dbReference>
<evidence type="ECO:0000256" key="14">
    <source>
        <dbReference type="ARBA" id="ARBA00051245"/>
    </source>
</evidence>
<dbReference type="InterPro" id="IPR017441">
    <property type="entry name" value="Protein_kinase_ATP_BS"/>
</dbReference>
<dbReference type="PROSITE" id="PS50011">
    <property type="entry name" value="PROTEIN_KINASE_DOM"/>
    <property type="match status" value="1"/>
</dbReference>
<evidence type="ECO:0000259" key="22">
    <source>
        <dbReference type="PROSITE" id="PS50003"/>
    </source>
</evidence>
<feature type="region of interest" description="Disordered" evidence="19">
    <location>
        <begin position="140"/>
        <end position="236"/>
    </location>
</feature>
<evidence type="ECO:0000256" key="19">
    <source>
        <dbReference type="SAM" id="MobiDB-lite"/>
    </source>
</evidence>
<evidence type="ECO:0000256" key="9">
    <source>
        <dbReference type="ARBA" id="ARBA00022777"/>
    </source>
</evidence>
<keyword evidence="5" id="KW-0808">Transferase</keyword>
<dbReference type="SUPFAM" id="SSF50729">
    <property type="entry name" value="PH domain-like"/>
    <property type="match status" value="1"/>
</dbReference>
<name>B3XVY9_9EUKA</name>
<dbReference type="EMBL" id="AB099493">
    <property type="protein sequence ID" value="BAG55524.1"/>
    <property type="molecule type" value="mRNA"/>
</dbReference>
<dbReference type="InterPro" id="IPR001452">
    <property type="entry name" value="SH3_domain"/>
</dbReference>
<evidence type="ECO:0000256" key="15">
    <source>
        <dbReference type="PROSITE-ProRule" id="PRU00191"/>
    </source>
</evidence>
<dbReference type="Gene3D" id="2.30.29.30">
    <property type="entry name" value="Pleckstrin-homology domain (PH domain)/Phosphotyrosine-binding domain (PTB)"/>
    <property type="match status" value="1"/>
</dbReference>
<evidence type="ECO:0000256" key="8">
    <source>
        <dbReference type="ARBA" id="ARBA00022771"/>
    </source>
</evidence>
<dbReference type="PRINTS" id="PR00401">
    <property type="entry name" value="SH2DOMAIN"/>
</dbReference>
<dbReference type="PROSITE" id="PS00109">
    <property type="entry name" value="PROTEIN_KINASE_TYR"/>
    <property type="match status" value="1"/>
</dbReference>
<dbReference type="InterPro" id="IPR000719">
    <property type="entry name" value="Prot_kinase_dom"/>
</dbReference>
<comment type="cofactor">
    <cofactor evidence="1">
        <name>Zn(2+)</name>
        <dbReference type="ChEBI" id="CHEBI:29105"/>
    </cofactor>
</comment>
<dbReference type="InterPro" id="IPR050198">
    <property type="entry name" value="Non-receptor_tyrosine_kinases"/>
</dbReference>
<dbReference type="FunFam" id="1.10.510.10:FF:000052">
    <property type="entry name" value="Tyrosine-protein kinase"/>
    <property type="match status" value="1"/>
</dbReference>
<evidence type="ECO:0000256" key="5">
    <source>
        <dbReference type="ARBA" id="ARBA00022679"/>
    </source>
</evidence>
<dbReference type="SUPFAM" id="SSF56112">
    <property type="entry name" value="Protein kinase-like (PK-like)"/>
    <property type="match status" value="1"/>
</dbReference>
<keyword evidence="11 18" id="KW-0067">ATP-binding</keyword>
<dbReference type="SMART" id="SM00252">
    <property type="entry name" value="SH2"/>
    <property type="match status" value="1"/>
</dbReference>
<dbReference type="PRINTS" id="PR00109">
    <property type="entry name" value="TYRKINASE"/>
</dbReference>
<evidence type="ECO:0000256" key="17">
    <source>
        <dbReference type="PROSITE-ProRule" id="PRU00432"/>
    </source>
</evidence>
<keyword evidence="9 24" id="KW-0418">Kinase</keyword>
<dbReference type="Pfam" id="PF00018">
    <property type="entry name" value="SH3_1"/>
    <property type="match status" value="1"/>
</dbReference>
<dbReference type="SMART" id="SM00233">
    <property type="entry name" value="PH"/>
    <property type="match status" value="1"/>
</dbReference>
<dbReference type="PROSITE" id="PS51113">
    <property type="entry name" value="ZF_BTK"/>
    <property type="match status" value="1"/>
</dbReference>
<dbReference type="EC" id="2.7.10.2" evidence="2"/>
<dbReference type="PANTHER" id="PTHR24418">
    <property type="entry name" value="TYROSINE-PROTEIN KINASE"/>
    <property type="match status" value="1"/>
</dbReference>
<protein>
    <recommendedName>
        <fullName evidence="2">non-specific protein-tyrosine kinase</fullName>
        <ecNumber evidence="2">2.7.10.2</ecNumber>
    </recommendedName>
</protein>
<dbReference type="InterPro" id="IPR011993">
    <property type="entry name" value="PH-like_dom_sf"/>
</dbReference>
<dbReference type="GO" id="GO:0005737">
    <property type="term" value="C:cytoplasm"/>
    <property type="evidence" value="ECO:0007669"/>
    <property type="project" value="UniProtKB-ARBA"/>
</dbReference>
<keyword evidence="3 16" id="KW-0728">SH3 domain</keyword>
<evidence type="ECO:0000259" key="23">
    <source>
        <dbReference type="PROSITE" id="PS50011"/>
    </source>
</evidence>
<dbReference type="Pfam" id="PF07714">
    <property type="entry name" value="PK_Tyr_Ser-Thr"/>
    <property type="match status" value="1"/>
</dbReference>
<evidence type="ECO:0000256" key="2">
    <source>
        <dbReference type="ARBA" id="ARBA00011903"/>
    </source>
</evidence>
<evidence type="ECO:0000256" key="3">
    <source>
        <dbReference type="ARBA" id="ARBA00022443"/>
    </source>
</evidence>
<evidence type="ECO:0000256" key="1">
    <source>
        <dbReference type="ARBA" id="ARBA00001947"/>
    </source>
</evidence>
<dbReference type="InterPro" id="IPR001245">
    <property type="entry name" value="Ser-Thr/Tyr_kinase_cat_dom"/>
</dbReference>
<feature type="domain" description="SH3" evidence="21">
    <location>
        <begin position="237"/>
        <end position="297"/>
    </location>
</feature>
<reference evidence="24" key="1">
    <citation type="journal article" date="2008" name="FEBS Lett.">
        <title>Ancient divergence of animal protein tyrosine kinase genes demonstrated by a gene family tree including choanoflagellate genes.</title>
        <authorList>
            <person name="Suga H."/>
            <person name="Sasaki G."/>
            <person name="Kuma K."/>
            <person name="Nishiyori H."/>
            <person name="Hirose N."/>
            <person name="Su Z.H."/>
            <person name="Iwabe N."/>
            <person name="Miyata T."/>
        </authorList>
    </citation>
    <scope>NUCLEOTIDE SEQUENCE</scope>
</reference>
<evidence type="ECO:0000256" key="13">
    <source>
        <dbReference type="ARBA" id="ARBA00023137"/>
    </source>
</evidence>
<dbReference type="GO" id="GO:0035556">
    <property type="term" value="P:intracellular signal transduction"/>
    <property type="evidence" value="ECO:0007669"/>
    <property type="project" value="InterPro"/>
</dbReference>
<dbReference type="GO" id="GO:0004715">
    <property type="term" value="F:non-membrane spanning protein tyrosine kinase activity"/>
    <property type="evidence" value="ECO:0007669"/>
    <property type="project" value="UniProtKB-EC"/>
</dbReference>
<dbReference type="InterPro" id="IPR001849">
    <property type="entry name" value="PH_domain"/>
</dbReference>
<dbReference type="Gene3D" id="1.10.510.10">
    <property type="entry name" value="Transferase(Phosphotransferase) domain 1"/>
    <property type="match status" value="1"/>
</dbReference>
<dbReference type="Gene3D" id="3.30.505.10">
    <property type="entry name" value="SH2 domain"/>
    <property type="match status" value="1"/>
</dbReference>
<keyword evidence="4" id="KW-0597">Phosphoprotein</keyword>
<dbReference type="PROSITE" id="PS50001">
    <property type="entry name" value="SH2"/>
    <property type="match status" value="1"/>
</dbReference>
<gene>
    <name evidence="24" type="primary">MoPTK-d</name>
</gene>
<dbReference type="SMART" id="SM00326">
    <property type="entry name" value="SH3"/>
    <property type="match status" value="1"/>
</dbReference>
<dbReference type="InterPro" id="IPR036028">
    <property type="entry name" value="SH3-like_dom_sf"/>
</dbReference>
<dbReference type="SMART" id="SM00219">
    <property type="entry name" value="TyrKc"/>
    <property type="match status" value="1"/>
</dbReference>
<dbReference type="InterPro" id="IPR020635">
    <property type="entry name" value="Tyr_kinase_cat_dom"/>
</dbReference>
<evidence type="ECO:0000256" key="10">
    <source>
        <dbReference type="ARBA" id="ARBA00022833"/>
    </source>
</evidence>
<dbReference type="GO" id="GO:0005524">
    <property type="term" value="F:ATP binding"/>
    <property type="evidence" value="ECO:0007669"/>
    <property type="project" value="UniProtKB-UniRule"/>
</dbReference>
<dbReference type="AlphaFoldDB" id="B3XVY9"/>
<dbReference type="GO" id="GO:0008270">
    <property type="term" value="F:zinc ion binding"/>
    <property type="evidence" value="ECO:0007669"/>
    <property type="project" value="UniProtKB-KW"/>
</dbReference>
<feature type="binding site" evidence="18">
    <location>
        <position position="443"/>
    </location>
    <ligand>
        <name>ATP</name>
        <dbReference type="ChEBI" id="CHEBI:30616"/>
    </ligand>
</feature>
<dbReference type="SMART" id="SM00107">
    <property type="entry name" value="BTK"/>
    <property type="match status" value="1"/>
</dbReference>
<keyword evidence="8 17" id="KW-0863">Zinc-finger</keyword>
<dbReference type="PRINTS" id="PR00452">
    <property type="entry name" value="SH3DOMAIN"/>
</dbReference>
<evidence type="ECO:0000256" key="18">
    <source>
        <dbReference type="PROSITE-ProRule" id="PRU10141"/>
    </source>
</evidence>
<dbReference type="InterPro" id="IPR011009">
    <property type="entry name" value="Kinase-like_dom_sf"/>
</dbReference>
<dbReference type="Pfam" id="PF00169">
    <property type="entry name" value="PH"/>
    <property type="match status" value="1"/>
</dbReference>
<keyword evidence="12 15" id="KW-0727">SH2 domain</keyword>
<keyword evidence="13" id="KW-0829">Tyrosine-protein kinase</keyword>
<evidence type="ECO:0000256" key="12">
    <source>
        <dbReference type="ARBA" id="ARBA00022999"/>
    </source>
</evidence>
<feature type="domain" description="Protein kinase" evidence="23">
    <location>
        <begin position="415"/>
        <end position="673"/>
    </location>
</feature>
<dbReference type="Gene3D" id="2.30.30.40">
    <property type="entry name" value="SH3 Domains"/>
    <property type="match status" value="1"/>
</dbReference>
<dbReference type="InterPro" id="IPR000980">
    <property type="entry name" value="SH2"/>
</dbReference>
<dbReference type="PROSITE" id="PS00107">
    <property type="entry name" value="PROTEIN_KINASE_ATP"/>
    <property type="match status" value="1"/>
</dbReference>
<dbReference type="InterPro" id="IPR001562">
    <property type="entry name" value="Znf_Btk_motif"/>
</dbReference>
<feature type="domain" description="PH" evidence="22">
    <location>
        <begin position="6"/>
        <end position="115"/>
    </location>
</feature>
<dbReference type="CDD" id="cd01238">
    <property type="entry name" value="PH_Btk"/>
    <property type="match status" value="1"/>
</dbReference>
<evidence type="ECO:0000256" key="4">
    <source>
        <dbReference type="ARBA" id="ARBA00022553"/>
    </source>
</evidence>
<evidence type="ECO:0000256" key="11">
    <source>
        <dbReference type="ARBA" id="ARBA00022840"/>
    </source>
</evidence>
<organism evidence="24">
    <name type="scientific">Monosiga ovata</name>
    <dbReference type="NCBI Taxonomy" id="81526"/>
    <lineage>
        <taxon>Eukaryota</taxon>
        <taxon>Choanoflagellata</taxon>
        <taxon>Craspedida</taxon>
        <taxon>Salpingoecidae</taxon>
        <taxon>Monosiga</taxon>
    </lineage>
</organism>
<evidence type="ECO:0000256" key="16">
    <source>
        <dbReference type="PROSITE-ProRule" id="PRU00192"/>
    </source>
</evidence>
<keyword evidence="10" id="KW-0862">Zinc</keyword>
<keyword evidence="7 18" id="KW-0547">Nucleotide-binding</keyword>
<dbReference type="SUPFAM" id="SSF55550">
    <property type="entry name" value="SH2 domain"/>
    <property type="match status" value="1"/>
</dbReference>
<dbReference type="InterPro" id="IPR036860">
    <property type="entry name" value="SH2_dom_sf"/>
</dbReference>
<feature type="domain" description="SH2" evidence="20">
    <location>
        <begin position="302"/>
        <end position="392"/>
    </location>
</feature>
<proteinExistence type="evidence at transcript level"/>
<dbReference type="PROSITE" id="PS50002">
    <property type="entry name" value="SH3"/>
    <property type="match status" value="1"/>
</dbReference>
<accession>B3XVY9</accession>
<dbReference type="SUPFAM" id="SSF50044">
    <property type="entry name" value="SH3-domain"/>
    <property type="match status" value="1"/>
</dbReference>
<sequence length="680" mass="75564">MSTTLTALRQGMMMKRAQGKSALGPINWKARFFVLLPDELSYWDEFGGGTNPQAKKKGAIPTAKIHAVEEVPDTTFSRQFMFQVVHGDASSVLYIQSSDNTDRAEWIAVLRKLIVPAAHHSVYHPGCFESSRWSCCSESSKTTLGCKPTTPREPEVDSAAARATVRTQPSSTSLMSLSSSGSPPSSSPVPQSSATSRHTSVREGSQDGSPPAFTAIPTGNAPPLSLPPRSPAPPPAQKMLEVRVMYSHNATTPGDLSITEGDKLWVIDQSEPNWWKARDSQGRVGYIPSNYVRQAGIESEAWFHGRISRAEAAALLHVAKQEGCFLVRESESKVGEYSLSVSHGDSLRHYHIKKEGEEFYINDRHRFPDICKLIEYHKLNSGGLVTRLRKSIADLHTPAAAGLGHGKWELDPADFAIGRQLGSGQFGVVHEATYIGEKKVAVKMMKQGTMSEDDFISEALAMKNFTHPNLVQLYGVCTRTRPMWIITEIMTQGCLLDHLRNNQDLQHRPELLQYMGVQIAAAMMYLESLRFIHRDLAARNCLLGEKYIVKVGDFGLARFVLDDEYTASEGTKFPIKWAAPEVISYARFSTKSDVWSFGITLWELWSVGRTPYPTFTNAEVVDRVVDGYRLPRPPVASAAMHALMLDCWHKDPECRPTFADVVKLLDSNRSEYEDSIVEEA</sequence>
<dbReference type="Pfam" id="PF00017">
    <property type="entry name" value="SH2"/>
    <property type="match status" value="1"/>
</dbReference>
<dbReference type="Pfam" id="PF00779">
    <property type="entry name" value="BTK"/>
    <property type="match status" value="1"/>
</dbReference>
<feature type="compositionally biased region" description="Low complexity" evidence="19">
    <location>
        <begin position="169"/>
        <end position="196"/>
    </location>
</feature>
<evidence type="ECO:0000256" key="6">
    <source>
        <dbReference type="ARBA" id="ARBA00022723"/>
    </source>
</evidence>
<evidence type="ECO:0000259" key="21">
    <source>
        <dbReference type="PROSITE" id="PS50002"/>
    </source>
</evidence>
<evidence type="ECO:0000313" key="24">
    <source>
        <dbReference type="EMBL" id="BAG55524.1"/>
    </source>
</evidence>
<evidence type="ECO:0000259" key="20">
    <source>
        <dbReference type="PROSITE" id="PS50001"/>
    </source>
</evidence>
<feature type="compositionally biased region" description="Pro residues" evidence="19">
    <location>
        <begin position="224"/>
        <end position="236"/>
    </location>
</feature>
<keyword evidence="6" id="KW-0479">Metal-binding</keyword>
<comment type="catalytic activity">
    <reaction evidence="14">
        <text>L-tyrosyl-[protein] + ATP = O-phospho-L-tyrosyl-[protein] + ADP + H(+)</text>
        <dbReference type="Rhea" id="RHEA:10596"/>
        <dbReference type="Rhea" id="RHEA-COMP:10136"/>
        <dbReference type="Rhea" id="RHEA-COMP:20101"/>
        <dbReference type="ChEBI" id="CHEBI:15378"/>
        <dbReference type="ChEBI" id="CHEBI:30616"/>
        <dbReference type="ChEBI" id="CHEBI:46858"/>
        <dbReference type="ChEBI" id="CHEBI:61978"/>
        <dbReference type="ChEBI" id="CHEBI:456216"/>
        <dbReference type="EC" id="2.7.10.2"/>
    </reaction>
</comment>
<evidence type="ECO:0000256" key="7">
    <source>
        <dbReference type="ARBA" id="ARBA00022741"/>
    </source>
</evidence>
<dbReference type="FunFam" id="3.30.200.20:FF:000053">
    <property type="entry name" value="Tyrosine-protein kinase"/>
    <property type="match status" value="1"/>
</dbReference>